<evidence type="ECO:0000256" key="17">
    <source>
        <dbReference type="ARBA" id="ARBA00023136"/>
    </source>
</evidence>
<evidence type="ECO:0000256" key="20">
    <source>
        <dbReference type="ARBA" id="ARBA00023250"/>
    </source>
</evidence>
<evidence type="ECO:0000256" key="3">
    <source>
        <dbReference type="ARBA" id="ARBA00005108"/>
    </source>
</evidence>
<keyword evidence="15" id="KW-0443">Lipid metabolism</keyword>
<dbReference type="InterPro" id="IPR036396">
    <property type="entry name" value="Cyt_P450_sf"/>
</dbReference>
<evidence type="ECO:0000256" key="15">
    <source>
        <dbReference type="ARBA" id="ARBA00023098"/>
    </source>
</evidence>
<feature type="region of interest" description="Disordered" evidence="27">
    <location>
        <begin position="128"/>
        <end position="147"/>
    </location>
</feature>
<evidence type="ECO:0000256" key="1">
    <source>
        <dbReference type="ARBA" id="ARBA00001971"/>
    </source>
</evidence>
<evidence type="ECO:0000256" key="23">
    <source>
        <dbReference type="ARBA" id="ARBA00033274"/>
    </source>
</evidence>
<dbReference type="InterPro" id="IPR001128">
    <property type="entry name" value="Cyt_P450"/>
</dbReference>
<feature type="region of interest" description="Disordered" evidence="27">
    <location>
        <begin position="1"/>
        <end position="24"/>
    </location>
</feature>
<evidence type="ECO:0000256" key="14">
    <source>
        <dbReference type="ARBA" id="ARBA00023033"/>
    </source>
</evidence>
<dbReference type="PANTHER" id="PTHR24279:SF3">
    <property type="entry name" value="CHOLESTEROL SIDE-CHAIN CLEAVAGE ENZYME, MITOCHONDRIAL"/>
    <property type="match status" value="1"/>
</dbReference>
<evidence type="ECO:0000256" key="9">
    <source>
        <dbReference type="ARBA" id="ARBA00022723"/>
    </source>
</evidence>
<dbReference type="Pfam" id="PF00067">
    <property type="entry name" value="p450"/>
    <property type="match status" value="1"/>
</dbReference>
<name>A0A9W3AVA3_BIOGL</name>
<dbReference type="GO" id="GO:0005506">
    <property type="term" value="F:iron ion binding"/>
    <property type="evidence" value="ECO:0007669"/>
    <property type="project" value="InterPro"/>
</dbReference>
<keyword evidence="16" id="KW-0496">Mitochondrion</keyword>
<evidence type="ECO:0000256" key="13">
    <source>
        <dbReference type="ARBA" id="ARBA00023004"/>
    </source>
</evidence>
<keyword evidence="10" id="KW-0999">Mitochondrion inner membrane</keyword>
<dbReference type="Gene3D" id="1.10.630.10">
    <property type="entry name" value="Cytochrome P450"/>
    <property type="match status" value="1"/>
</dbReference>
<evidence type="ECO:0000256" key="24">
    <source>
        <dbReference type="ARBA" id="ARBA00033394"/>
    </source>
</evidence>
<gene>
    <name evidence="30" type="primary">LOC106053581</name>
</gene>
<evidence type="ECO:0000256" key="16">
    <source>
        <dbReference type="ARBA" id="ARBA00023128"/>
    </source>
</evidence>
<comment type="similarity">
    <text evidence="4 26">Belongs to the cytochrome P450 family.</text>
</comment>
<keyword evidence="9 25" id="KW-0479">Metal-binding</keyword>
<dbReference type="PANTHER" id="PTHR24279">
    <property type="entry name" value="CYTOCHROME P450"/>
    <property type="match status" value="1"/>
</dbReference>
<comment type="pathway">
    <text evidence="3">Lipid metabolism; C21-steroid hormone metabolism.</text>
</comment>
<dbReference type="RefSeq" id="XP_055891104.1">
    <property type="nucleotide sequence ID" value="XM_056035129.1"/>
</dbReference>
<sequence length="618" mass="70540">MTDTQSTRGHCRLGSPRTTDRNRNVKVKDCDLLDDMEEDEEEEFFQNHSPEPPLDGNVPSSGVTGGLAIKHVGGVPTTISMTNYFTGFVGVFQAVLLILIAMSDIALRRALGQGARVLRQTRAMFTTSATEEATAPTASTPATDIKPFTDLPGPKGWPILGSFPDYFKKENQGQMHELMRRRHRQFGKIFREQFGPRHNVAVADPALLEEILRKEGKYPSRPPYESWVLYNTLRNRQGGLMTSDKEYWRRSRSALATKLRPKAVSDYVEGMNQVCVDLVDRIGYLKDEKGGTHLVPRLLNELNKFTMETILYIMLNKRIGCLDREVSEKVNNFIQSIATMFLTGHQLMVYANLHKLLRTRPWKEHVQSWDKIYDFAADLINQRIDEVSKELESGETVEGEHVDFMKYVVSTHQLSRNEIVDNIIEIFMGGIDTTANSLAFLFYLLAKNEHIQTKLIAEIDNVLGKRQPGSSDLQNMSYLKACVKETLRLFPPIPMNARTTTEDMTIGGYFIPKDTILMLNVYVMSHDENIFPDPDEFRPDRWMRGEEEVAPSPFSFVPFGFGTRSCVGRRIAESQIYLATIQILQRYWLKKSDKFDIKPSVRTQFTPGPELPVMFVER</sequence>
<keyword evidence="29" id="KW-1185">Reference proteome</keyword>
<keyword evidence="19" id="KW-0753">Steroid metabolism</keyword>
<evidence type="ECO:0000313" key="29">
    <source>
        <dbReference type="Proteomes" id="UP001165740"/>
    </source>
</evidence>
<keyword evidence="28" id="KW-0812">Transmembrane</keyword>
<dbReference type="GO" id="GO:0008386">
    <property type="term" value="F:cholesterol monooxygenase (side-chain-cleaving) activity"/>
    <property type="evidence" value="ECO:0007669"/>
    <property type="project" value="UniProtKB-EC"/>
</dbReference>
<evidence type="ECO:0000256" key="22">
    <source>
        <dbReference type="ARBA" id="ARBA00032666"/>
    </source>
</evidence>
<feature type="transmembrane region" description="Helical" evidence="28">
    <location>
        <begin position="84"/>
        <end position="107"/>
    </location>
</feature>
<evidence type="ECO:0000256" key="27">
    <source>
        <dbReference type="SAM" id="MobiDB-lite"/>
    </source>
</evidence>
<evidence type="ECO:0000256" key="11">
    <source>
        <dbReference type="ARBA" id="ARBA00022946"/>
    </source>
</evidence>
<keyword evidence="11" id="KW-0809">Transit peptide</keyword>
<feature type="binding site" description="axial binding residue" evidence="25">
    <location>
        <position position="566"/>
    </location>
    <ligand>
        <name>heme</name>
        <dbReference type="ChEBI" id="CHEBI:30413"/>
    </ligand>
    <ligandPart>
        <name>Fe</name>
        <dbReference type="ChEBI" id="CHEBI:18248"/>
    </ligandPart>
</feature>
<dbReference type="InterPro" id="IPR050479">
    <property type="entry name" value="CYP11_CYP27_families"/>
</dbReference>
<feature type="compositionally biased region" description="Low complexity" evidence="27">
    <location>
        <begin position="128"/>
        <end position="143"/>
    </location>
</feature>
<dbReference type="GO" id="GO:0008203">
    <property type="term" value="P:cholesterol metabolic process"/>
    <property type="evidence" value="ECO:0007669"/>
    <property type="project" value="UniProtKB-KW"/>
</dbReference>
<dbReference type="InterPro" id="IPR017972">
    <property type="entry name" value="Cyt_P450_CS"/>
</dbReference>
<keyword evidence="28" id="KW-1133">Transmembrane helix</keyword>
<keyword evidence="20" id="KW-0755">Steroidogenesis</keyword>
<evidence type="ECO:0000256" key="12">
    <source>
        <dbReference type="ARBA" id="ARBA00023002"/>
    </source>
</evidence>
<dbReference type="GO" id="GO:0020037">
    <property type="term" value="F:heme binding"/>
    <property type="evidence" value="ECO:0007669"/>
    <property type="project" value="InterPro"/>
</dbReference>
<evidence type="ECO:0000256" key="7">
    <source>
        <dbReference type="ARBA" id="ARBA00022548"/>
    </source>
</evidence>
<dbReference type="Proteomes" id="UP001165740">
    <property type="component" value="Chromosome 7"/>
</dbReference>
<comment type="subcellular location">
    <subcellularLocation>
        <location evidence="2">Mitochondrion inner membrane</location>
        <topology evidence="2">Peripheral membrane protein</topology>
    </subcellularLocation>
</comment>
<evidence type="ECO:0000256" key="8">
    <source>
        <dbReference type="ARBA" id="ARBA00022617"/>
    </source>
</evidence>
<dbReference type="PRINTS" id="PR00385">
    <property type="entry name" value="P450"/>
</dbReference>
<reference evidence="30" key="1">
    <citation type="submission" date="2025-08" db="UniProtKB">
        <authorList>
            <consortium name="RefSeq"/>
        </authorList>
    </citation>
    <scope>IDENTIFICATION</scope>
</reference>
<keyword evidence="7" id="KW-0153">Cholesterol metabolism</keyword>
<protein>
    <recommendedName>
        <fullName evidence="6">Cholesterol side-chain cleavage enzyme, mitochondrial</fullName>
        <ecNumber evidence="5">1.14.15.6</ecNumber>
    </recommendedName>
    <alternativeName>
        <fullName evidence="21">CYPXIA1</fullName>
    </alternativeName>
    <alternativeName>
        <fullName evidence="23">Cholesterol desmolase</fullName>
    </alternativeName>
    <alternativeName>
        <fullName evidence="22">Cytochrome P450 11A1</fullName>
    </alternativeName>
    <alternativeName>
        <fullName evidence="24">Cytochrome P450(scc)</fullName>
    </alternativeName>
</protein>
<dbReference type="GO" id="GO:0071375">
    <property type="term" value="P:cellular response to peptide hormone stimulus"/>
    <property type="evidence" value="ECO:0007669"/>
    <property type="project" value="TreeGrafter"/>
</dbReference>
<evidence type="ECO:0000256" key="19">
    <source>
        <dbReference type="ARBA" id="ARBA00023221"/>
    </source>
</evidence>
<evidence type="ECO:0000256" key="6">
    <source>
        <dbReference type="ARBA" id="ARBA00019844"/>
    </source>
</evidence>
<keyword evidence="14 26" id="KW-0503">Monooxygenase</keyword>
<evidence type="ECO:0000313" key="30">
    <source>
        <dbReference type="RefSeq" id="XP_055891104.1"/>
    </source>
</evidence>
<dbReference type="OrthoDB" id="3945418at2759"/>
<evidence type="ECO:0000256" key="5">
    <source>
        <dbReference type="ARBA" id="ARBA00012764"/>
    </source>
</evidence>
<dbReference type="CDD" id="cd11054">
    <property type="entry name" value="CYP24A1-like"/>
    <property type="match status" value="1"/>
</dbReference>
<dbReference type="AlphaFoldDB" id="A0A9W3AVA3"/>
<dbReference type="PRINTS" id="PR00463">
    <property type="entry name" value="EP450I"/>
</dbReference>
<dbReference type="GO" id="GO:0034650">
    <property type="term" value="P:cortisol metabolic process"/>
    <property type="evidence" value="ECO:0007669"/>
    <property type="project" value="TreeGrafter"/>
</dbReference>
<dbReference type="InterPro" id="IPR002401">
    <property type="entry name" value="Cyt_P450_E_grp-I"/>
</dbReference>
<evidence type="ECO:0000256" key="10">
    <source>
        <dbReference type="ARBA" id="ARBA00022792"/>
    </source>
</evidence>
<dbReference type="OMA" id="RCRSAMN"/>
<dbReference type="SUPFAM" id="SSF48264">
    <property type="entry name" value="Cytochrome P450"/>
    <property type="match status" value="1"/>
</dbReference>
<evidence type="ECO:0000256" key="2">
    <source>
        <dbReference type="ARBA" id="ARBA00004637"/>
    </source>
</evidence>
<keyword evidence="13 25" id="KW-0408">Iron</keyword>
<evidence type="ECO:0000256" key="4">
    <source>
        <dbReference type="ARBA" id="ARBA00010617"/>
    </source>
</evidence>
<evidence type="ECO:0000256" key="28">
    <source>
        <dbReference type="SAM" id="Phobius"/>
    </source>
</evidence>
<evidence type="ECO:0000256" key="25">
    <source>
        <dbReference type="PIRSR" id="PIRSR602401-1"/>
    </source>
</evidence>
<dbReference type="EC" id="1.14.15.6" evidence="5"/>
<dbReference type="GeneID" id="106053581"/>
<keyword evidence="17 28" id="KW-0472">Membrane</keyword>
<evidence type="ECO:0000256" key="26">
    <source>
        <dbReference type="RuleBase" id="RU000461"/>
    </source>
</evidence>
<keyword evidence="18" id="KW-1207">Sterol metabolism</keyword>
<keyword evidence="12 26" id="KW-0560">Oxidoreductase</keyword>
<proteinExistence type="inferred from homology"/>
<dbReference type="FunFam" id="1.10.630.10:FF:000006">
    <property type="entry name" value="Cytochrome P450 302a1, mitochondrial"/>
    <property type="match status" value="1"/>
</dbReference>
<keyword evidence="8 25" id="KW-0349">Heme</keyword>
<accession>A0A9W3AVA3</accession>
<organism evidence="29 30">
    <name type="scientific">Biomphalaria glabrata</name>
    <name type="common">Bloodfluke planorb</name>
    <name type="synonym">Freshwater snail</name>
    <dbReference type="NCBI Taxonomy" id="6526"/>
    <lineage>
        <taxon>Eukaryota</taxon>
        <taxon>Metazoa</taxon>
        <taxon>Spiralia</taxon>
        <taxon>Lophotrochozoa</taxon>
        <taxon>Mollusca</taxon>
        <taxon>Gastropoda</taxon>
        <taxon>Heterobranchia</taxon>
        <taxon>Euthyneura</taxon>
        <taxon>Panpulmonata</taxon>
        <taxon>Hygrophila</taxon>
        <taxon>Lymnaeoidea</taxon>
        <taxon>Planorbidae</taxon>
        <taxon>Biomphalaria</taxon>
    </lineage>
</organism>
<comment type="cofactor">
    <cofactor evidence="1 25">
        <name>heme</name>
        <dbReference type="ChEBI" id="CHEBI:30413"/>
    </cofactor>
</comment>
<evidence type="ECO:0000256" key="18">
    <source>
        <dbReference type="ARBA" id="ARBA00023166"/>
    </source>
</evidence>
<evidence type="ECO:0000256" key="21">
    <source>
        <dbReference type="ARBA" id="ARBA00030343"/>
    </source>
</evidence>
<dbReference type="PROSITE" id="PS00086">
    <property type="entry name" value="CYTOCHROME_P450"/>
    <property type="match status" value="1"/>
</dbReference>
<dbReference type="GO" id="GO:0005743">
    <property type="term" value="C:mitochondrial inner membrane"/>
    <property type="evidence" value="ECO:0007669"/>
    <property type="project" value="UniProtKB-SubCell"/>
</dbReference>
<dbReference type="GO" id="GO:0006704">
    <property type="term" value="P:glucocorticoid biosynthetic process"/>
    <property type="evidence" value="ECO:0007669"/>
    <property type="project" value="TreeGrafter"/>
</dbReference>
<dbReference type="GO" id="GO:0006700">
    <property type="term" value="P:C21-steroid hormone biosynthetic process"/>
    <property type="evidence" value="ECO:0007669"/>
    <property type="project" value="TreeGrafter"/>
</dbReference>